<comment type="caution">
    <text evidence="2">The sequence shown here is derived from an EMBL/GenBank/DDBJ whole genome shotgun (WGS) entry which is preliminary data.</text>
</comment>
<proteinExistence type="predicted"/>
<dbReference type="EMBL" id="JWZX01001334">
    <property type="protein sequence ID" value="KOO34073.1"/>
    <property type="molecule type" value="Genomic_DNA"/>
</dbReference>
<gene>
    <name evidence="2" type="ORF">Ctob_005522</name>
</gene>
<evidence type="ECO:0000256" key="1">
    <source>
        <dbReference type="SAM" id="MobiDB-lite"/>
    </source>
</evidence>
<feature type="region of interest" description="Disordered" evidence="1">
    <location>
        <begin position="158"/>
        <end position="197"/>
    </location>
</feature>
<organism evidence="2 3">
    <name type="scientific">Chrysochromulina tobinii</name>
    <dbReference type="NCBI Taxonomy" id="1460289"/>
    <lineage>
        <taxon>Eukaryota</taxon>
        <taxon>Haptista</taxon>
        <taxon>Haptophyta</taxon>
        <taxon>Prymnesiophyceae</taxon>
        <taxon>Prymnesiales</taxon>
        <taxon>Chrysochromulinaceae</taxon>
        <taxon>Chrysochromulina</taxon>
    </lineage>
</organism>
<feature type="compositionally biased region" description="Low complexity" evidence="1">
    <location>
        <begin position="169"/>
        <end position="178"/>
    </location>
</feature>
<accession>A0A0M0K6Q5</accession>
<dbReference type="AlphaFoldDB" id="A0A0M0K6Q5"/>
<name>A0A0M0K6Q5_9EUKA</name>
<feature type="compositionally biased region" description="Polar residues" evidence="1">
    <location>
        <begin position="158"/>
        <end position="168"/>
    </location>
</feature>
<sequence length="268" mass="27952">MPINTLDALADIAAQTLNISLPDSPQGKPFLDAAQDPAALLRAVRKSLNLTQREFGILLSPKATSPISPSVICQLEAGLQTVPPLVYERAMAVAVAAEHLGQHLAAKEMNGCDAVSALKRLGPGCIEQLQPYKEAASPSDELADLVTEYLSIPSGELSETSSYCSTPNSSVGSIVSDVGSDRSRPSTPSGGAGTPMAWMKRPADEALAAARSPEVLVALRQLMAQNELLIQENKRLRSMMPHAPPTPPAGATLSSAAALAFSSSAFAV</sequence>
<evidence type="ECO:0000313" key="2">
    <source>
        <dbReference type="EMBL" id="KOO34073.1"/>
    </source>
</evidence>
<reference evidence="3" key="1">
    <citation type="journal article" date="2015" name="PLoS Genet.">
        <title>Genome Sequence and Transcriptome Analyses of Chrysochromulina tobin: Metabolic Tools for Enhanced Algal Fitness in the Prominent Order Prymnesiales (Haptophyceae).</title>
        <authorList>
            <person name="Hovde B.T."/>
            <person name="Deodato C.R."/>
            <person name="Hunsperger H.M."/>
            <person name="Ryken S.A."/>
            <person name="Yost W."/>
            <person name="Jha R.K."/>
            <person name="Patterson J."/>
            <person name="Monnat R.J. Jr."/>
            <person name="Barlow S.B."/>
            <person name="Starkenburg S.R."/>
            <person name="Cattolico R.A."/>
        </authorList>
    </citation>
    <scope>NUCLEOTIDE SEQUENCE</scope>
    <source>
        <strain evidence="3">CCMP291</strain>
    </source>
</reference>
<evidence type="ECO:0000313" key="3">
    <source>
        <dbReference type="Proteomes" id="UP000037460"/>
    </source>
</evidence>
<protein>
    <submittedName>
        <fullName evidence="2">Uncharacterized protein</fullName>
    </submittedName>
</protein>
<keyword evidence="3" id="KW-1185">Reference proteome</keyword>
<dbReference type="Proteomes" id="UP000037460">
    <property type="component" value="Unassembled WGS sequence"/>
</dbReference>